<dbReference type="Pfam" id="PF00593">
    <property type="entry name" value="TonB_dep_Rec_b-barrel"/>
    <property type="match status" value="1"/>
</dbReference>
<organism evidence="18 19">
    <name type="scientific">Herminiimonas glaciei</name>
    <dbReference type="NCBI Taxonomy" id="523788"/>
    <lineage>
        <taxon>Bacteria</taxon>
        <taxon>Pseudomonadati</taxon>
        <taxon>Pseudomonadota</taxon>
        <taxon>Betaproteobacteria</taxon>
        <taxon>Burkholderiales</taxon>
        <taxon>Oxalobacteraceae</taxon>
        <taxon>Herminiimonas</taxon>
    </lineage>
</organism>
<proteinExistence type="inferred from homology"/>
<keyword evidence="4 13" id="KW-1134">Transmembrane beta strand</keyword>
<evidence type="ECO:0000256" key="13">
    <source>
        <dbReference type="PROSITE-ProRule" id="PRU01360"/>
    </source>
</evidence>
<dbReference type="SUPFAM" id="SSF56935">
    <property type="entry name" value="Porins"/>
    <property type="match status" value="1"/>
</dbReference>
<evidence type="ECO:0000256" key="3">
    <source>
        <dbReference type="ARBA" id="ARBA00022448"/>
    </source>
</evidence>
<dbReference type="Gene3D" id="2.170.130.10">
    <property type="entry name" value="TonB-dependent receptor, plug domain"/>
    <property type="match status" value="1"/>
</dbReference>
<accession>A0ABW2IB04</accession>
<evidence type="ECO:0000256" key="10">
    <source>
        <dbReference type="ARBA" id="ARBA00023136"/>
    </source>
</evidence>
<evidence type="ECO:0000256" key="11">
    <source>
        <dbReference type="ARBA" id="ARBA00023170"/>
    </source>
</evidence>
<evidence type="ECO:0000256" key="5">
    <source>
        <dbReference type="ARBA" id="ARBA00022496"/>
    </source>
</evidence>
<protein>
    <submittedName>
        <fullName evidence="18">TonB-dependent receptor</fullName>
    </submittedName>
</protein>
<sequence length="666" mass="72541">MKSLPPPRSTAAWKPLALVSALATLSFPAVAQVETGQKLAPVTVSASRFENDPSFAPIGATVITAEQIREAGIGNVNEAIRKIGGVYGRQSPYGTSDYSLDLRGFGATSDQNMVVLVDGIRISENEQAVPLMSAIPIDAIERIEIVRGGSSVLYGEGATGGTIQIITKKGMTGATRASLFAEVGSFNSKEVRASLAKGWNNFSIDANLSSIHTDNYRDNNKLRQDNFSGSMQWAFADGRIGLRVASARQDSGLAGALSPAQFAQNPRQTTTPLDYASIDSNLYTIFAEKRLGNWELAADLSYRDRVVKTSYSPFFQPLVQGPVSTYDGHATQFSPRARYLSQAGAIKNEFVVGLDFSDASRRVSTDGNPLVKNGDQKSQAIYLKDELRFGDARVAVGARHEQFDQSFRGGIPYDQKFSLNAWDLQGSYQLTPIASIFAKAGRSYRVANVDDNGYTQNNVPLKPQVSNDYELGATLGNANRKLTAKLFRHRLKNEIYFDPLVPPCGFGFCNGANVNLDPTEREGVEIEASTRLAQAFTLSAVLQHVSAKFIEGPYAGKEMTLVPKNTATLRLNWVPGNGQSADVGLQWVDKQRYAGDFTNACNSKIPAFTTLDARYAVRVGTWEFAVRGANLTDKNYYTQAYGECSSDANIYPEAGRSLRVSVRKDF</sequence>
<keyword evidence="10 13" id="KW-0472">Membrane</keyword>
<dbReference type="InterPro" id="IPR037066">
    <property type="entry name" value="Plug_dom_sf"/>
</dbReference>
<dbReference type="PANTHER" id="PTHR32552:SF81">
    <property type="entry name" value="TONB-DEPENDENT OUTER MEMBRANE RECEPTOR"/>
    <property type="match status" value="1"/>
</dbReference>
<comment type="subcellular location">
    <subcellularLocation>
        <location evidence="1 13">Cell outer membrane</location>
        <topology evidence="1 13">Multi-pass membrane protein</topology>
    </subcellularLocation>
</comment>
<reference evidence="19" key="1">
    <citation type="journal article" date="2019" name="Int. J. Syst. Evol. Microbiol.">
        <title>The Global Catalogue of Microorganisms (GCM) 10K type strain sequencing project: providing services to taxonomists for standard genome sequencing and annotation.</title>
        <authorList>
            <consortium name="The Broad Institute Genomics Platform"/>
            <consortium name="The Broad Institute Genome Sequencing Center for Infectious Disease"/>
            <person name="Wu L."/>
            <person name="Ma J."/>
        </authorList>
    </citation>
    <scope>NUCLEOTIDE SEQUENCE [LARGE SCALE GENOMIC DNA]</scope>
    <source>
        <strain evidence="19">KACC 12508</strain>
    </source>
</reference>
<feature type="signal peptide" evidence="15">
    <location>
        <begin position="1"/>
        <end position="31"/>
    </location>
</feature>
<evidence type="ECO:0000259" key="16">
    <source>
        <dbReference type="Pfam" id="PF00593"/>
    </source>
</evidence>
<keyword evidence="12 13" id="KW-0998">Cell outer membrane</keyword>
<dbReference type="CDD" id="cd01347">
    <property type="entry name" value="ligand_gated_channel"/>
    <property type="match status" value="1"/>
</dbReference>
<keyword evidence="8" id="KW-0406">Ion transport</keyword>
<evidence type="ECO:0000313" key="18">
    <source>
        <dbReference type="EMBL" id="MFC7288103.1"/>
    </source>
</evidence>
<keyword evidence="7" id="KW-0408">Iron</keyword>
<dbReference type="Proteomes" id="UP001596542">
    <property type="component" value="Unassembled WGS sequence"/>
</dbReference>
<keyword evidence="19" id="KW-1185">Reference proteome</keyword>
<keyword evidence="3 13" id="KW-0813">Transport</keyword>
<gene>
    <name evidence="18" type="ORF">ACFQPC_08665</name>
</gene>
<evidence type="ECO:0000256" key="12">
    <source>
        <dbReference type="ARBA" id="ARBA00023237"/>
    </source>
</evidence>
<dbReference type="Gene3D" id="2.40.170.20">
    <property type="entry name" value="TonB-dependent receptor, beta-barrel domain"/>
    <property type="match status" value="1"/>
</dbReference>
<evidence type="ECO:0000259" key="17">
    <source>
        <dbReference type="Pfam" id="PF07715"/>
    </source>
</evidence>
<evidence type="ECO:0000256" key="15">
    <source>
        <dbReference type="SAM" id="SignalP"/>
    </source>
</evidence>
<keyword evidence="9 14" id="KW-0798">TonB box</keyword>
<evidence type="ECO:0000256" key="8">
    <source>
        <dbReference type="ARBA" id="ARBA00023065"/>
    </source>
</evidence>
<evidence type="ECO:0000256" key="1">
    <source>
        <dbReference type="ARBA" id="ARBA00004571"/>
    </source>
</evidence>
<feature type="domain" description="TonB-dependent receptor-like beta-barrel" evidence="16">
    <location>
        <begin position="239"/>
        <end position="631"/>
    </location>
</feature>
<evidence type="ECO:0000256" key="7">
    <source>
        <dbReference type="ARBA" id="ARBA00023004"/>
    </source>
</evidence>
<evidence type="ECO:0000256" key="4">
    <source>
        <dbReference type="ARBA" id="ARBA00022452"/>
    </source>
</evidence>
<keyword evidence="6 13" id="KW-0812">Transmembrane</keyword>
<comment type="caution">
    <text evidence="18">The sequence shown here is derived from an EMBL/GenBank/DDBJ whole genome shotgun (WGS) entry which is preliminary data.</text>
</comment>
<dbReference type="InterPro" id="IPR000531">
    <property type="entry name" value="Beta-barrel_TonB"/>
</dbReference>
<evidence type="ECO:0000256" key="9">
    <source>
        <dbReference type="ARBA" id="ARBA00023077"/>
    </source>
</evidence>
<keyword evidence="11 18" id="KW-0675">Receptor</keyword>
<dbReference type="PROSITE" id="PS52016">
    <property type="entry name" value="TONB_DEPENDENT_REC_3"/>
    <property type="match status" value="1"/>
</dbReference>
<evidence type="ECO:0000256" key="2">
    <source>
        <dbReference type="ARBA" id="ARBA00009810"/>
    </source>
</evidence>
<evidence type="ECO:0000256" key="14">
    <source>
        <dbReference type="RuleBase" id="RU003357"/>
    </source>
</evidence>
<dbReference type="EMBL" id="JBHTBU010000001">
    <property type="protein sequence ID" value="MFC7288103.1"/>
    <property type="molecule type" value="Genomic_DNA"/>
</dbReference>
<dbReference type="RefSeq" id="WP_382271470.1">
    <property type="nucleotide sequence ID" value="NZ_JBHTBU010000001.1"/>
</dbReference>
<name>A0ABW2IB04_9BURK</name>
<dbReference type="InterPro" id="IPR036942">
    <property type="entry name" value="Beta-barrel_TonB_sf"/>
</dbReference>
<evidence type="ECO:0000256" key="6">
    <source>
        <dbReference type="ARBA" id="ARBA00022692"/>
    </source>
</evidence>
<dbReference type="InterPro" id="IPR012910">
    <property type="entry name" value="Plug_dom"/>
</dbReference>
<dbReference type="Pfam" id="PF07715">
    <property type="entry name" value="Plug"/>
    <property type="match status" value="1"/>
</dbReference>
<dbReference type="PANTHER" id="PTHR32552">
    <property type="entry name" value="FERRICHROME IRON RECEPTOR-RELATED"/>
    <property type="match status" value="1"/>
</dbReference>
<dbReference type="InterPro" id="IPR039426">
    <property type="entry name" value="TonB-dep_rcpt-like"/>
</dbReference>
<evidence type="ECO:0000313" key="19">
    <source>
        <dbReference type="Proteomes" id="UP001596542"/>
    </source>
</evidence>
<keyword evidence="5" id="KW-0410">Iron transport</keyword>
<comment type="similarity">
    <text evidence="2 13 14">Belongs to the TonB-dependent receptor family.</text>
</comment>
<feature type="chain" id="PRO_5045968137" evidence="15">
    <location>
        <begin position="32"/>
        <end position="666"/>
    </location>
</feature>
<feature type="domain" description="TonB-dependent receptor plug" evidence="17">
    <location>
        <begin position="56"/>
        <end position="162"/>
    </location>
</feature>
<keyword evidence="15" id="KW-0732">Signal</keyword>